<organism evidence="3 4">
    <name type="scientific">Nesterenkonia cremea</name>
    <dbReference type="NCBI Taxonomy" id="1882340"/>
    <lineage>
        <taxon>Bacteria</taxon>
        <taxon>Bacillati</taxon>
        <taxon>Actinomycetota</taxon>
        <taxon>Actinomycetes</taxon>
        <taxon>Micrococcales</taxon>
        <taxon>Micrococcaceae</taxon>
        <taxon>Nesterenkonia</taxon>
    </lineage>
</organism>
<reference evidence="3" key="2">
    <citation type="submission" date="2020-09" db="EMBL/GenBank/DDBJ databases">
        <authorList>
            <person name="Sun Q."/>
            <person name="Zhou Y."/>
        </authorList>
    </citation>
    <scope>NUCLEOTIDE SEQUENCE</scope>
    <source>
        <strain evidence="3">CGMCC 1.15388</strain>
    </source>
</reference>
<keyword evidence="3" id="KW-0966">Cell projection</keyword>
<feature type="compositionally biased region" description="Acidic residues" evidence="1">
    <location>
        <begin position="218"/>
        <end position="259"/>
    </location>
</feature>
<accession>A0A917APA6</accession>
<keyword evidence="2" id="KW-1133">Transmembrane helix</keyword>
<proteinExistence type="predicted"/>
<comment type="caution">
    <text evidence="3">The sequence shown here is derived from an EMBL/GenBank/DDBJ whole genome shotgun (WGS) entry which is preliminary data.</text>
</comment>
<feature type="region of interest" description="Disordered" evidence="1">
    <location>
        <begin position="209"/>
        <end position="259"/>
    </location>
</feature>
<name>A0A917APA6_9MICC</name>
<reference evidence="3" key="1">
    <citation type="journal article" date="2014" name="Int. J. Syst. Evol. Microbiol.">
        <title>Complete genome sequence of Corynebacterium casei LMG S-19264T (=DSM 44701T), isolated from a smear-ripened cheese.</title>
        <authorList>
            <consortium name="US DOE Joint Genome Institute (JGI-PGF)"/>
            <person name="Walter F."/>
            <person name="Albersmeier A."/>
            <person name="Kalinowski J."/>
            <person name="Ruckert C."/>
        </authorList>
    </citation>
    <scope>NUCLEOTIDE SEQUENCE</scope>
    <source>
        <strain evidence="3">CGMCC 1.15388</strain>
    </source>
</reference>
<dbReference type="AlphaFoldDB" id="A0A917APA6"/>
<gene>
    <name evidence="3" type="ORF">GCM10011401_09600</name>
</gene>
<sequence length="259" mass="27268">MSLPTADDQEAAERLRRPGWKDPRLLVGVLIVLLSVAGVTALVSSQDRTVPVYAADRAFAVGEQMSEEDLRIVDVRIDEVSDHYLSAEEAPKADLQFVSVVDEGELIPRRAVDSADPQGRQAVTLEVDHALAQSVEPGRAVDLWAVSQGTVAEEADDSRADQLVVAAEVSAVSESSSTFGSATVITVELLIDPEDMPAVLEARSSAGTLSIISTGAEPEGDVPEGAPEEAAPEEEPESEDSGQEGAAPEEDGPEGQEEA</sequence>
<feature type="transmembrane region" description="Helical" evidence="2">
    <location>
        <begin position="25"/>
        <end position="43"/>
    </location>
</feature>
<keyword evidence="2" id="KW-0472">Membrane</keyword>
<evidence type="ECO:0000256" key="1">
    <source>
        <dbReference type="SAM" id="MobiDB-lite"/>
    </source>
</evidence>
<evidence type="ECO:0000313" key="4">
    <source>
        <dbReference type="Proteomes" id="UP000633136"/>
    </source>
</evidence>
<keyword evidence="2" id="KW-0812">Transmembrane</keyword>
<keyword evidence="4" id="KW-1185">Reference proteome</keyword>
<keyword evidence="3" id="KW-0282">Flagellum</keyword>
<evidence type="ECO:0000313" key="3">
    <source>
        <dbReference type="EMBL" id="GGE64549.1"/>
    </source>
</evidence>
<dbReference type="Proteomes" id="UP000633136">
    <property type="component" value="Unassembled WGS sequence"/>
</dbReference>
<dbReference type="EMBL" id="BMIS01000003">
    <property type="protein sequence ID" value="GGE64549.1"/>
    <property type="molecule type" value="Genomic_DNA"/>
</dbReference>
<protein>
    <submittedName>
        <fullName evidence="3">Flagellar protein FlgA</fullName>
    </submittedName>
</protein>
<keyword evidence="3" id="KW-0969">Cilium</keyword>
<evidence type="ECO:0000256" key="2">
    <source>
        <dbReference type="SAM" id="Phobius"/>
    </source>
</evidence>
<dbReference type="RefSeq" id="WP_188683231.1">
    <property type="nucleotide sequence ID" value="NZ_BMIS01000003.1"/>
</dbReference>